<dbReference type="Pfam" id="PF10469">
    <property type="entry name" value="AKAP7_NLS"/>
    <property type="match status" value="1"/>
</dbReference>
<evidence type="ECO:0000313" key="3">
    <source>
        <dbReference type="Proteomes" id="UP000287872"/>
    </source>
</evidence>
<dbReference type="Proteomes" id="UP000287872">
    <property type="component" value="Unassembled WGS sequence"/>
</dbReference>
<feature type="domain" description="A-kinase anchor protein 7-like phosphoesterase" evidence="1">
    <location>
        <begin position="15"/>
        <end position="171"/>
    </location>
</feature>
<dbReference type="Gene3D" id="3.90.1140.10">
    <property type="entry name" value="Cyclic phosphodiesterase"/>
    <property type="match status" value="1"/>
</dbReference>
<proteinExistence type="predicted"/>
<dbReference type="EMBL" id="BHYK01000004">
    <property type="protein sequence ID" value="GCD09324.1"/>
    <property type="molecule type" value="Genomic_DNA"/>
</dbReference>
<keyword evidence="3" id="KW-1185">Reference proteome</keyword>
<name>A0A401UIG7_9CLOT</name>
<dbReference type="InterPro" id="IPR009097">
    <property type="entry name" value="Cyclic_Pdiesterase"/>
</dbReference>
<dbReference type="RefSeq" id="WP_124998624.1">
    <property type="nucleotide sequence ID" value="NZ_BHYK01000004.1"/>
</dbReference>
<sequence length="182" mass="21216">MIYYLVALFDSVSYKYVELLQKTLCEKYNLYRSETDLPMLHITLEVITNPNLCDLDISLKNILTNYTKFQVELNGVICFDSPFKSVNLNINNKGTIYELSKHVNSVLNSQGFNVREQIENWNLHISLANTTFADREWSNSEYLSACKLAKDEEFLKTITIHSVELWKPINDNKEMVVKKYTL</sequence>
<dbReference type="InterPro" id="IPR019510">
    <property type="entry name" value="AKAP7-like_phosphoesterase"/>
</dbReference>
<dbReference type="AlphaFoldDB" id="A0A401UIG7"/>
<accession>A0A401UIG7</accession>
<comment type="caution">
    <text evidence="2">The sequence shown here is derived from an EMBL/GenBank/DDBJ whole genome shotgun (WGS) entry which is preliminary data.</text>
</comment>
<dbReference type="OrthoDB" id="2112057at2"/>
<evidence type="ECO:0000313" key="2">
    <source>
        <dbReference type="EMBL" id="GCD09324.1"/>
    </source>
</evidence>
<gene>
    <name evidence="2" type="ORF">Ctaglu_09470</name>
</gene>
<organism evidence="2 3">
    <name type="scientific">Clostridium tagluense</name>
    <dbReference type="NCBI Taxonomy" id="360422"/>
    <lineage>
        <taxon>Bacteria</taxon>
        <taxon>Bacillati</taxon>
        <taxon>Bacillota</taxon>
        <taxon>Clostridia</taxon>
        <taxon>Eubacteriales</taxon>
        <taxon>Clostridiaceae</taxon>
        <taxon>Clostridium</taxon>
    </lineage>
</organism>
<evidence type="ECO:0000259" key="1">
    <source>
        <dbReference type="Pfam" id="PF10469"/>
    </source>
</evidence>
<protein>
    <recommendedName>
        <fullName evidence="1">A-kinase anchor protein 7-like phosphoesterase domain-containing protein</fullName>
    </recommendedName>
</protein>
<reference evidence="2 3" key="1">
    <citation type="submission" date="2018-11" db="EMBL/GenBank/DDBJ databases">
        <title>Genome sequencing and assembly of Clostridium tagluense strain A121.</title>
        <authorList>
            <person name="Murakami T."/>
            <person name="Segawa T."/>
            <person name="Shcherbakova V.A."/>
            <person name="Mori H."/>
            <person name="Yoshimura Y."/>
        </authorList>
    </citation>
    <scope>NUCLEOTIDE SEQUENCE [LARGE SCALE GENOMIC DNA]</scope>
    <source>
        <strain evidence="2 3">A121</strain>
    </source>
</reference>
<dbReference type="SUPFAM" id="SSF55144">
    <property type="entry name" value="LigT-like"/>
    <property type="match status" value="1"/>
</dbReference>